<accession>A0ABT1MR20</accession>
<keyword evidence="2" id="KW-0732">Signal</keyword>
<name>A0ABT1MR20_9RHOB</name>
<dbReference type="Proteomes" id="UP001203945">
    <property type="component" value="Unassembled WGS sequence"/>
</dbReference>
<evidence type="ECO:0008006" key="5">
    <source>
        <dbReference type="Google" id="ProtNLM"/>
    </source>
</evidence>
<feature type="chain" id="PRO_5045484462" description="PepSY domain-containing protein" evidence="2">
    <location>
        <begin position="29"/>
        <end position="237"/>
    </location>
</feature>
<proteinExistence type="predicted"/>
<organism evidence="3 4">
    <name type="scientific">Paracoccus albicereus</name>
    <dbReference type="NCBI Taxonomy" id="2922394"/>
    <lineage>
        <taxon>Bacteria</taxon>
        <taxon>Pseudomonadati</taxon>
        <taxon>Pseudomonadota</taxon>
        <taxon>Alphaproteobacteria</taxon>
        <taxon>Rhodobacterales</taxon>
        <taxon>Paracoccaceae</taxon>
        <taxon>Paracoccus</taxon>
    </lineage>
</organism>
<feature type="compositionally biased region" description="Gly residues" evidence="1">
    <location>
        <begin position="217"/>
        <end position="237"/>
    </location>
</feature>
<keyword evidence="4" id="KW-1185">Reference proteome</keyword>
<feature type="compositionally biased region" description="Gly residues" evidence="1">
    <location>
        <begin position="184"/>
        <end position="210"/>
    </location>
</feature>
<protein>
    <recommendedName>
        <fullName evidence="5">PepSY domain-containing protein</fullName>
    </recommendedName>
</protein>
<reference evidence="3 4" key="1">
    <citation type="submission" date="2022-03" db="EMBL/GenBank/DDBJ databases">
        <authorList>
            <person name="He Y."/>
        </authorList>
    </citation>
    <scope>NUCLEOTIDE SEQUENCE [LARGE SCALE GENOMIC DNA]</scope>
    <source>
        <strain evidence="3 4">TK19116</strain>
    </source>
</reference>
<sequence>MFGNTLKSLMIGGKVVALGTLLGTTAMAQTSTDTVIVPEAAMERDTAIGTIGDSAPRSMEQMDNDQMIAETLIAQGFGDVYILREGPILTVTANRDGEEIELVYSVANGRLMSINGYEVGDDGEVETAGDRDTGVAASAAEMDPDADGDVGEGADGDGSDDGAGDDAGGTEGDTGDGAGDDAGGDAGSDTGGDTGGDAGGDAGSDTGGDTGSDAGSDAGGDSGGDAGGESDGGSTNG</sequence>
<feature type="region of interest" description="Disordered" evidence="1">
    <location>
        <begin position="139"/>
        <end position="237"/>
    </location>
</feature>
<feature type="compositionally biased region" description="Acidic residues" evidence="1">
    <location>
        <begin position="142"/>
        <end position="164"/>
    </location>
</feature>
<evidence type="ECO:0000256" key="1">
    <source>
        <dbReference type="SAM" id="MobiDB-lite"/>
    </source>
</evidence>
<feature type="compositionally biased region" description="Gly residues" evidence="1">
    <location>
        <begin position="165"/>
        <end position="177"/>
    </location>
</feature>
<dbReference type="RefSeq" id="WP_255329770.1">
    <property type="nucleotide sequence ID" value="NZ_JAKZEU010000003.1"/>
</dbReference>
<feature type="signal peptide" evidence="2">
    <location>
        <begin position="1"/>
        <end position="28"/>
    </location>
</feature>
<dbReference type="EMBL" id="JAKZEU010000003">
    <property type="protein sequence ID" value="MCQ0970760.1"/>
    <property type="molecule type" value="Genomic_DNA"/>
</dbReference>
<evidence type="ECO:0000313" key="4">
    <source>
        <dbReference type="Proteomes" id="UP001203945"/>
    </source>
</evidence>
<evidence type="ECO:0000313" key="3">
    <source>
        <dbReference type="EMBL" id="MCQ0970760.1"/>
    </source>
</evidence>
<comment type="caution">
    <text evidence="3">The sequence shown here is derived from an EMBL/GenBank/DDBJ whole genome shotgun (WGS) entry which is preliminary data.</text>
</comment>
<evidence type="ECO:0000256" key="2">
    <source>
        <dbReference type="SAM" id="SignalP"/>
    </source>
</evidence>
<gene>
    <name evidence="3" type="ORF">MLD63_10020</name>
</gene>